<name>A0AA38TWS8_9ASTR</name>
<protein>
    <recommendedName>
        <fullName evidence="7">Photosynthetic NDH subcomplex B 3</fullName>
    </recommendedName>
</protein>
<proteinExistence type="predicted"/>
<evidence type="ECO:0000256" key="2">
    <source>
        <dbReference type="ARBA" id="ARBA00022723"/>
    </source>
</evidence>
<evidence type="ECO:0000256" key="4">
    <source>
        <dbReference type="ARBA" id="ARBA00023014"/>
    </source>
</evidence>
<sequence>MGMNAYGIASFSHSSCYNFNNTIFNIQKPSTKCLTSYSRLRIRATATTGQAAEAKPSQEPPCVNFAFVSSVLLPDGTPDVHFRNASGGQKLRDIMLDNNIELYGPYSRPLLNCAGGGTCATCMVEVISQSSIKIIKASFKVINCVDLGFNQLRVQSQVIEGKELLNPRTDKEKEKLKRNPKNWRLACQTTVGKPDSTGLVVIQQLPEWKGHEWTLGREPPPESS</sequence>
<keyword evidence="6" id="KW-1185">Reference proteome</keyword>
<dbReference type="CDD" id="cd00207">
    <property type="entry name" value="fer2"/>
    <property type="match status" value="1"/>
</dbReference>
<dbReference type="GO" id="GO:0009055">
    <property type="term" value="F:electron transfer activity"/>
    <property type="evidence" value="ECO:0007669"/>
    <property type="project" value="TreeGrafter"/>
</dbReference>
<dbReference type="InterPro" id="IPR012675">
    <property type="entry name" value="Beta-grasp_dom_sf"/>
</dbReference>
<dbReference type="SUPFAM" id="SSF54292">
    <property type="entry name" value="2Fe-2S ferredoxin-like"/>
    <property type="match status" value="1"/>
</dbReference>
<evidence type="ECO:0000313" key="6">
    <source>
        <dbReference type="Proteomes" id="UP001172457"/>
    </source>
</evidence>
<comment type="caution">
    <text evidence="5">The sequence shown here is derived from an EMBL/GenBank/DDBJ whole genome shotgun (WGS) entry which is preliminary data.</text>
</comment>
<keyword evidence="3" id="KW-0408">Iron</keyword>
<dbReference type="GO" id="GO:0140647">
    <property type="term" value="P:P450-containing electron transport chain"/>
    <property type="evidence" value="ECO:0007669"/>
    <property type="project" value="InterPro"/>
</dbReference>
<evidence type="ECO:0000256" key="1">
    <source>
        <dbReference type="ARBA" id="ARBA00022714"/>
    </source>
</evidence>
<dbReference type="InterPro" id="IPR036010">
    <property type="entry name" value="2Fe-2S_ferredoxin-like_sf"/>
</dbReference>
<dbReference type="GO" id="GO:0046872">
    <property type="term" value="F:metal ion binding"/>
    <property type="evidence" value="ECO:0007669"/>
    <property type="project" value="UniProtKB-KW"/>
</dbReference>
<accession>A0AA38TWS8</accession>
<evidence type="ECO:0000313" key="5">
    <source>
        <dbReference type="EMBL" id="KAJ9568349.1"/>
    </source>
</evidence>
<dbReference type="GO" id="GO:0051537">
    <property type="term" value="F:2 iron, 2 sulfur cluster binding"/>
    <property type="evidence" value="ECO:0007669"/>
    <property type="project" value="UniProtKB-KW"/>
</dbReference>
<dbReference type="Gene3D" id="3.10.20.30">
    <property type="match status" value="1"/>
</dbReference>
<dbReference type="PANTHER" id="PTHR23426:SF27">
    <property type="entry name" value="PHOTOSYNTHETIC NDH SUBUNIT OF SUBCOMPLEX B 3, CHLOROPLASTIC"/>
    <property type="match status" value="1"/>
</dbReference>
<dbReference type="AlphaFoldDB" id="A0AA38TWS8"/>
<dbReference type="InterPro" id="IPR001055">
    <property type="entry name" value="Adrenodoxin-like"/>
</dbReference>
<evidence type="ECO:0008006" key="7">
    <source>
        <dbReference type="Google" id="ProtNLM"/>
    </source>
</evidence>
<evidence type="ECO:0000256" key="3">
    <source>
        <dbReference type="ARBA" id="ARBA00023004"/>
    </source>
</evidence>
<dbReference type="EMBL" id="JARYMX010000001">
    <property type="protein sequence ID" value="KAJ9568349.1"/>
    <property type="molecule type" value="Genomic_DNA"/>
</dbReference>
<gene>
    <name evidence="5" type="ORF">OSB04_004315</name>
</gene>
<keyword evidence="4" id="KW-0411">Iron-sulfur</keyword>
<reference evidence="5" key="1">
    <citation type="submission" date="2023-03" db="EMBL/GenBank/DDBJ databases">
        <title>Chromosome-scale reference genome and RAD-based genetic map of yellow starthistle (Centaurea solstitialis) reveal putative structural variation and QTLs associated with invader traits.</title>
        <authorList>
            <person name="Reatini B."/>
            <person name="Cang F.A."/>
            <person name="Jiang Q."/>
            <person name="Mckibben M.T.W."/>
            <person name="Barker M.S."/>
            <person name="Rieseberg L.H."/>
            <person name="Dlugosch K.M."/>
        </authorList>
    </citation>
    <scope>NUCLEOTIDE SEQUENCE</scope>
    <source>
        <strain evidence="5">CAN-66</strain>
        <tissue evidence="5">Leaf</tissue>
    </source>
</reference>
<organism evidence="5 6">
    <name type="scientific">Centaurea solstitialis</name>
    <name type="common">yellow star-thistle</name>
    <dbReference type="NCBI Taxonomy" id="347529"/>
    <lineage>
        <taxon>Eukaryota</taxon>
        <taxon>Viridiplantae</taxon>
        <taxon>Streptophyta</taxon>
        <taxon>Embryophyta</taxon>
        <taxon>Tracheophyta</taxon>
        <taxon>Spermatophyta</taxon>
        <taxon>Magnoliopsida</taxon>
        <taxon>eudicotyledons</taxon>
        <taxon>Gunneridae</taxon>
        <taxon>Pentapetalae</taxon>
        <taxon>asterids</taxon>
        <taxon>campanulids</taxon>
        <taxon>Asterales</taxon>
        <taxon>Asteraceae</taxon>
        <taxon>Carduoideae</taxon>
        <taxon>Cardueae</taxon>
        <taxon>Centaureinae</taxon>
        <taxon>Centaurea</taxon>
    </lineage>
</organism>
<dbReference type="InterPro" id="IPR001041">
    <property type="entry name" value="2Fe-2S_ferredoxin-type"/>
</dbReference>
<dbReference type="GO" id="GO:0009535">
    <property type="term" value="C:chloroplast thylakoid membrane"/>
    <property type="evidence" value="ECO:0007669"/>
    <property type="project" value="TreeGrafter"/>
</dbReference>
<dbReference type="PANTHER" id="PTHR23426">
    <property type="entry name" value="FERREDOXIN/ADRENODOXIN"/>
    <property type="match status" value="1"/>
</dbReference>
<keyword evidence="2" id="KW-0479">Metal-binding</keyword>
<dbReference type="Proteomes" id="UP001172457">
    <property type="component" value="Chromosome 1"/>
</dbReference>
<keyword evidence="1" id="KW-0001">2Fe-2S</keyword>